<evidence type="ECO:0000313" key="3">
    <source>
        <dbReference type="Proteomes" id="UP000054928"/>
    </source>
</evidence>
<keyword evidence="1" id="KW-0732">Signal</keyword>
<dbReference type="EMBL" id="CCYD01003090">
    <property type="protein sequence ID" value="CEG49738.1"/>
    <property type="molecule type" value="Genomic_DNA"/>
</dbReference>
<keyword evidence="3" id="KW-1185">Reference proteome</keyword>
<name>A0A0P1B4N0_PLAHL</name>
<accession>A0A0P1B4N0</accession>
<protein>
    <recommendedName>
        <fullName evidence="4">RxLR-like protein</fullName>
    </recommendedName>
</protein>
<evidence type="ECO:0000256" key="1">
    <source>
        <dbReference type="SAM" id="SignalP"/>
    </source>
</evidence>
<dbReference type="Proteomes" id="UP000054928">
    <property type="component" value="Unassembled WGS sequence"/>
</dbReference>
<dbReference type="AlphaFoldDB" id="A0A0P1B4N0"/>
<feature type="signal peptide" evidence="1">
    <location>
        <begin position="1"/>
        <end position="24"/>
    </location>
</feature>
<organism evidence="2 3">
    <name type="scientific">Plasmopara halstedii</name>
    <name type="common">Downy mildew of sunflower</name>
    <dbReference type="NCBI Taxonomy" id="4781"/>
    <lineage>
        <taxon>Eukaryota</taxon>
        <taxon>Sar</taxon>
        <taxon>Stramenopiles</taxon>
        <taxon>Oomycota</taxon>
        <taxon>Peronosporomycetes</taxon>
        <taxon>Peronosporales</taxon>
        <taxon>Peronosporaceae</taxon>
        <taxon>Plasmopara</taxon>
    </lineage>
</organism>
<sequence length="156" mass="16571">MHFGIFKAFIIATFVACSFTSIGANDVVSTDIKARPSRRLPMFSGVSKIFSSSGDDAAKAAVKMSKEAAEDAAKKGRAIFDKLMTTMKGVYKNEKEAKDAISNMLKLPATKMDKFKKVAKMVGLGIGGALAIFGTYKLTVGADGPPRAVPQTQPTT</sequence>
<proteinExistence type="predicted"/>
<feature type="chain" id="PRO_5006059179" description="RxLR-like protein" evidence="1">
    <location>
        <begin position="25"/>
        <end position="156"/>
    </location>
</feature>
<reference evidence="3" key="1">
    <citation type="submission" date="2014-09" db="EMBL/GenBank/DDBJ databases">
        <authorList>
            <person name="Sharma Rahul"/>
            <person name="Thines Marco"/>
        </authorList>
    </citation>
    <scope>NUCLEOTIDE SEQUENCE [LARGE SCALE GENOMIC DNA]</scope>
</reference>
<evidence type="ECO:0000313" key="2">
    <source>
        <dbReference type="EMBL" id="CEG49738.1"/>
    </source>
</evidence>
<dbReference type="RefSeq" id="XP_024586107.1">
    <property type="nucleotide sequence ID" value="XM_024720960.1"/>
</dbReference>
<dbReference type="GeneID" id="36402543"/>
<evidence type="ECO:0008006" key="4">
    <source>
        <dbReference type="Google" id="ProtNLM"/>
    </source>
</evidence>